<accession>A0ABN1I9C5</accession>
<gene>
    <name evidence="2" type="ORF">GCM10009104_29400</name>
</gene>
<protein>
    <submittedName>
        <fullName evidence="2">Nucleotide-binding protein</fullName>
    </submittedName>
</protein>
<sequence>MVGELKGIPDNNYYEVEDLINRLLTLKRDHMDKQKVIENLNIFKERLTGEVLQAFHSRGRDFGQERFNTWRRKFSQFLDDNLPGETSVLNAKLMHFAFSIRHGESDAETFWREDGETMLAYIDSLIIDVENDEYDFREVDKDEEPVVKLSQNQKPKNKVFIVHGHDGEAKERTARFVEKLGFEAIILHEQASRSMTIIEKIENYSNDVGFGIVLYTPDDMGNVKSEAETGELKFRARQNVVFEHGFLIGKLSRENVTPLVEGAIELPNDISGIVYINDKDWQLDIAKEMKAAGYDIDFNKLI</sequence>
<reference evidence="2 3" key="1">
    <citation type="journal article" date="2019" name="Int. J. Syst. Evol. Microbiol.">
        <title>The Global Catalogue of Microorganisms (GCM) 10K type strain sequencing project: providing services to taxonomists for standard genome sequencing and annotation.</title>
        <authorList>
            <consortium name="The Broad Institute Genomics Platform"/>
            <consortium name="The Broad Institute Genome Sequencing Center for Infectious Disease"/>
            <person name="Wu L."/>
            <person name="Ma J."/>
        </authorList>
    </citation>
    <scope>NUCLEOTIDE SEQUENCE [LARGE SCALE GENOMIC DNA]</scope>
    <source>
        <strain evidence="2 3">JCM 15134</strain>
    </source>
</reference>
<name>A0ABN1I9C5_9GAMM</name>
<feature type="domain" description="CD-NTase-associated protein 12/Pycsar effector protein TIR" evidence="1">
    <location>
        <begin position="158"/>
        <end position="277"/>
    </location>
</feature>
<dbReference type="Pfam" id="PF10137">
    <property type="entry name" value="CAP12-PCTIR_TIR"/>
    <property type="match status" value="1"/>
</dbReference>
<comment type="caution">
    <text evidence="2">The sequence shown here is derived from an EMBL/GenBank/DDBJ whole genome shotgun (WGS) entry which is preliminary data.</text>
</comment>
<evidence type="ECO:0000313" key="3">
    <source>
        <dbReference type="Proteomes" id="UP001499915"/>
    </source>
</evidence>
<keyword evidence="3" id="KW-1185">Reference proteome</keyword>
<dbReference type="InterPro" id="IPR014571">
    <property type="entry name" value="UCP032620"/>
</dbReference>
<dbReference type="EMBL" id="BAAAET010000004">
    <property type="protein sequence ID" value="GAA0698910.1"/>
    <property type="molecule type" value="Genomic_DNA"/>
</dbReference>
<evidence type="ECO:0000259" key="1">
    <source>
        <dbReference type="Pfam" id="PF10137"/>
    </source>
</evidence>
<dbReference type="InterPro" id="IPR019302">
    <property type="entry name" value="CAP12/PCTIR_TIR_dom"/>
</dbReference>
<proteinExistence type="predicted"/>
<dbReference type="PIRSF" id="PIRSF032620">
    <property type="entry name" value="UCP032620"/>
    <property type="match status" value="1"/>
</dbReference>
<evidence type="ECO:0000313" key="2">
    <source>
        <dbReference type="EMBL" id="GAA0698910.1"/>
    </source>
</evidence>
<organism evidence="2 3">
    <name type="scientific">Marinobacterium maritimum</name>
    <dbReference type="NCBI Taxonomy" id="500162"/>
    <lineage>
        <taxon>Bacteria</taxon>
        <taxon>Pseudomonadati</taxon>
        <taxon>Pseudomonadota</taxon>
        <taxon>Gammaproteobacteria</taxon>
        <taxon>Oceanospirillales</taxon>
        <taxon>Oceanospirillaceae</taxon>
        <taxon>Marinobacterium</taxon>
    </lineage>
</organism>
<dbReference type="Proteomes" id="UP001499915">
    <property type="component" value="Unassembled WGS sequence"/>
</dbReference>